<comment type="caution">
    <text evidence="10">The sequence shown here is derived from an EMBL/GenBank/DDBJ whole genome shotgun (WGS) entry which is preliminary data.</text>
</comment>
<gene>
    <name evidence="10" type="primary">tnnt1</name>
    <name evidence="10" type="ORF">DAT39_020050</name>
</gene>
<dbReference type="PANTHER" id="PTHR11521">
    <property type="entry name" value="TROPONIN T"/>
    <property type="match status" value="1"/>
</dbReference>
<comment type="subunit">
    <text evidence="7">Interacts with TPM3.</text>
</comment>
<evidence type="ECO:0000256" key="6">
    <source>
        <dbReference type="ARBA" id="ARBA00043016"/>
    </source>
</evidence>
<evidence type="ECO:0000256" key="4">
    <source>
        <dbReference type="ARBA" id="ARBA00023179"/>
    </source>
</evidence>
<dbReference type="EMBL" id="QNUK01000705">
    <property type="protein sequence ID" value="KAF5890248.1"/>
    <property type="molecule type" value="Genomic_DNA"/>
</dbReference>
<feature type="region of interest" description="Disordered" evidence="8">
    <location>
        <begin position="156"/>
        <end position="185"/>
    </location>
</feature>
<dbReference type="GO" id="GO:0005861">
    <property type="term" value="C:troponin complex"/>
    <property type="evidence" value="ECO:0007669"/>
    <property type="project" value="InterPro"/>
</dbReference>
<evidence type="ECO:0000256" key="8">
    <source>
        <dbReference type="SAM" id="MobiDB-lite"/>
    </source>
</evidence>
<dbReference type="OrthoDB" id="330499at2759"/>
<feature type="domain" description="PIH1 N-terminal" evidence="9">
    <location>
        <begin position="24"/>
        <end position="158"/>
    </location>
</feature>
<dbReference type="AlphaFoldDB" id="A0A8J4TGY1"/>
<feature type="region of interest" description="Disordered" evidence="8">
    <location>
        <begin position="238"/>
        <end position="278"/>
    </location>
</feature>
<dbReference type="Pfam" id="PF00992">
    <property type="entry name" value="Troponin"/>
    <property type="match status" value="1"/>
</dbReference>
<dbReference type="InterPro" id="IPR012981">
    <property type="entry name" value="PIH1_N"/>
</dbReference>
<dbReference type="Pfam" id="PF08190">
    <property type="entry name" value="PIH1"/>
    <property type="match status" value="1"/>
</dbReference>
<evidence type="ECO:0000256" key="2">
    <source>
        <dbReference type="ARBA" id="ARBA00008330"/>
    </source>
</evidence>
<keyword evidence="11" id="KW-1185">Reference proteome</keyword>
<evidence type="ECO:0000256" key="7">
    <source>
        <dbReference type="ARBA" id="ARBA00044035"/>
    </source>
</evidence>
<reference evidence="10" key="1">
    <citation type="submission" date="2020-07" db="EMBL/GenBank/DDBJ databases">
        <title>Clarias magur genome sequencing, assembly and annotation.</title>
        <authorList>
            <person name="Kushwaha B."/>
            <person name="Kumar R."/>
            <person name="Das P."/>
            <person name="Joshi C.G."/>
            <person name="Kumar D."/>
            <person name="Nagpure N.S."/>
            <person name="Pandey M."/>
            <person name="Agarwal S."/>
            <person name="Srivastava S."/>
            <person name="Singh M."/>
            <person name="Sahoo L."/>
            <person name="Jayasankar P."/>
            <person name="Meher P.K."/>
            <person name="Koringa P.G."/>
            <person name="Iquebal M.A."/>
            <person name="Das S.P."/>
            <person name="Bit A."/>
            <person name="Patnaik S."/>
            <person name="Patel N."/>
            <person name="Shah T.M."/>
            <person name="Hinsu A."/>
            <person name="Jena J.K."/>
        </authorList>
    </citation>
    <scope>NUCLEOTIDE SEQUENCE</scope>
    <source>
        <strain evidence="10">CIFAMagur01</strain>
        <tissue evidence="10">Testis</tissue>
    </source>
</reference>
<dbReference type="InterPro" id="IPR038077">
    <property type="entry name" value="Troponin_sf"/>
</dbReference>
<evidence type="ECO:0000313" key="11">
    <source>
        <dbReference type="Proteomes" id="UP000727407"/>
    </source>
</evidence>
<dbReference type="InterPro" id="IPR027707">
    <property type="entry name" value="TNNT"/>
</dbReference>
<dbReference type="FunFam" id="1.20.5.350:FF:000001">
    <property type="entry name" value="Troponin T, fast skeletal muscle"/>
    <property type="match status" value="1"/>
</dbReference>
<comment type="function">
    <text evidence="1">Troponin T is the tropomyosin-binding subunit of troponin, the thin filament regulatory complex which confers calcium-sensitivity to striated muscle actomyosin ATPase activity.</text>
</comment>
<proteinExistence type="inferred from homology"/>
<dbReference type="Gene3D" id="1.20.5.350">
    <property type="match status" value="1"/>
</dbReference>
<keyword evidence="3" id="KW-0597">Phosphoprotein</keyword>
<accession>A0A8J4TGY1</accession>
<organism evidence="10 11">
    <name type="scientific">Clarias magur</name>
    <name type="common">Asian catfish</name>
    <name type="synonym">Macropteronotus magur</name>
    <dbReference type="NCBI Taxonomy" id="1594786"/>
    <lineage>
        <taxon>Eukaryota</taxon>
        <taxon>Metazoa</taxon>
        <taxon>Chordata</taxon>
        <taxon>Craniata</taxon>
        <taxon>Vertebrata</taxon>
        <taxon>Euteleostomi</taxon>
        <taxon>Actinopterygii</taxon>
        <taxon>Neopterygii</taxon>
        <taxon>Teleostei</taxon>
        <taxon>Ostariophysi</taxon>
        <taxon>Siluriformes</taxon>
        <taxon>Clariidae</taxon>
        <taxon>Clarias</taxon>
    </lineage>
</organism>
<dbReference type="GO" id="GO:0031014">
    <property type="term" value="F:troponin T binding"/>
    <property type="evidence" value="ECO:0007669"/>
    <property type="project" value="TreeGrafter"/>
</dbReference>
<evidence type="ECO:0000256" key="5">
    <source>
        <dbReference type="ARBA" id="ARBA00040072"/>
    </source>
</evidence>
<protein>
    <recommendedName>
        <fullName evidence="5">Troponin T, slow skeletal muscle</fullName>
    </recommendedName>
    <alternativeName>
        <fullName evidence="6">Slow skeletal muscle troponin T</fullName>
    </alternativeName>
</protein>
<evidence type="ECO:0000256" key="3">
    <source>
        <dbReference type="ARBA" id="ARBA00022553"/>
    </source>
</evidence>
<dbReference type="InterPro" id="IPR001978">
    <property type="entry name" value="Troponin"/>
</dbReference>
<dbReference type="GO" id="GO:0006937">
    <property type="term" value="P:regulation of muscle contraction"/>
    <property type="evidence" value="ECO:0007669"/>
    <property type="project" value="InterPro"/>
</dbReference>
<keyword evidence="4" id="KW-0514">Muscle protein</keyword>
<dbReference type="SUPFAM" id="SSF90250">
    <property type="entry name" value="Troponin coil-coiled subunits"/>
    <property type="match status" value="1"/>
</dbReference>
<evidence type="ECO:0000256" key="1">
    <source>
        <dbReference type="ARBA" id="ARBA00003363"/>
    </source>
</evidence>
<dbReference type="GO" id="GO:0005523">
    <property type="term" value="F:tropomyosin binding"/>
    <property type="evidence" value="ECO:0007669"/>
    <property type="project" value="TreeGrafter"/>
</dbReference>
<evidence type="ECO:0000313" key="10">
    <source>
        <dbReference type="EMBL" id="KAF5890248.1"/>
    </source>
</evidence>
<dbReference type="PANTHER" id="PTHR11521:SF6">
    <property type="entry name" value="TROPONIN T, SLOW SKELETAL MUSCLE"/>
    <property type="match status" value="1"/>
</dbReference>
<evidence type="ECO:0000259" key="9">
    <source>
        <dbReference type="Pfam" id="PF08190"/>
    </source>
</evidence>
<comment type="similarity">
    <text evidence="2">Belongs to the troponin T family.</text>
</comment>
<feature type="compositionally biased region" description="Pro residues" evidence="8">
    <location>
        <begin position="170"/>
        <end position="181"/>
    </location>
</feature>
<name>A0A8J4TGY1_CLAMG</name>
<dbReference type="GO" id="GO:0031444">
    <property type="term" value="P:slow-twitch skeletal muscle fiber contraction"/>
    <property type="evidence" value="ECO:0007669"/>
    <property type="project" value="TreeGrafter"/>
</dbReference>
<dbReference type="GO" id="GO:0045214">
    <property type="term" value="P:sarcomere organization"/>
    <property type="evidence" value="ECO:0007669"/>
    <property type="project" value="TreeGrafter"/>
</dbReference>
<dbReference type="Proteomes" id="UP000727407">
    <property type="component" value="Unassembled WGS sequence"/>
</dbReference>
<feature type="non-terminal residue" evidence="10">
    <location>
        <position position="1"/>
    </location>
</feature>
<feature type="compositionally biased region" description="Basic and acidic residues" evidence="8">
    <location>
        <begin position="238"/>
        <end position="275"/>
    </location>
</feature>
<sequence length="373" mass="43841">METDASLLRAELQEEEELHHLLQSVGKTQMDNLPSKVIRPQPGLCVKTFALPDKQKVFVNICQSADVPPPPPISHDSLVELLELDDPTGYKVPMSLGEAHAEMDNSSNSCTVYDVVINEEFFQKCQKDSLFQQFVIAVSLEGLENKYKLQLNREQQEYTDYQEEERPRPKPMAPQLAPPKIPEGERVDFDDIHRKRMEKDLLELQTLIEAHFEQRKKEEEELIGLKDRIERRRFERAEQQRVRAEKERDRQTRIAEERQRKEDEEAKKRADDEAKKKKVLSNMGANFGGFLAKAEQRRGKRLTGREIKRKTLSERRATLGIDNLREDGLRQRAQELWEWIYQLESEKFDFMDQMKKQKYEIVVLLNRISHAQK</sequence>